<name>A0A0K2CN25_9CAUD</name>
<evidence type="ECO:0000313" key="1">
    <source>
        <dbReference type="EMBL" id="ALA06947.1"/>
    </source>
</evidence>
<accession>A0A0K2CN25</accession>
<sequence>MKVQPYYTEFKDSNGEICTLQRSSSYEPRIWLGAKEVSVKYLNNGWKELNIPALTGKDFVGNQRMHLNQAQVKELLPYHQYFTENGELPNCEISPETSTDDKQELLKLIEEYGDSRYNEAGESCVGSIEALTLWEESSAALLQQIKEIIK</sequence>
<reference evidence="1 2" key="1">
    <citation type="journal article" date="2015" name="Genome Announc.">
        <title>Complete Genome Sequence of Citrobacter freundii Myophage Mordin.</title>
        <authorList>
            <person name="Guan J."/>
            <person name="Snowden J.D."/>
            <person name="Cahill J.L."/>
            <person name="Rasche E.S."/>
            <person name="Kuty Everett G.F."/>
        </authorList>
    </citation>
    <scope>NUCLEOTIDE SEQUENCE [LARGE SCALE GENOMIC DNA]</scope>
</reference>
<dbReference type="EMBL" id="KT363872">
    <property type="protein sequence ID" value="ALA06947.1"/>
    <property type="molecule type" value="Genomic_DNA"/>
</dbReference>
<keyword evidence="2" id="KW-1185">Reference proteome</keyword>
<protein>
    <submittedName>
        <fullName evidence="1">Uncharacterized protein</fullName>
    </submittedName>
</protein>
<organism evidence="1 2">
    <name type="scientific">Citrobacter phage Mordin</name>
    <dbReference type="NCBI Taxonomy" id="1701846"/>
    <lineage>
        <taxon>Viruses</taxon>
        <taxon>Duplodnaviria</taxon>
        <taxon>Heunggongvirae</taxon>
        <taxon>Uroviricota</taxon>
        <taxon>Caudoviricetes</taxon>
        <taxon>Andersonviridae</taxon>
        <taxon>Ounavirinae</taxon>
        <taxon>Mooglevirus</taxon>
        <taxon>Mooglevirus mordin</taxon>
    </lineage>
</organism>
<proteinExistence type="predicted"/>
<evidence type="ECO:0000313" key="2">
    <source>
        <dbReference type="Proteomes" id="UP000223172"/>
    </source>
</evidence>
<dbReference type="Proteomes" id="UP000223172">
    <property type="component" value="Segment"/>
</dbReference>
<gene>
    <name evidence="1" type="ORF">Mordin_131</name>
</gene>